<dbReference type="Pfam" id="PF03962">
    <property type="entry name" value="Mnd1"/>
    <property type="match status" value="1"/>
</dbReference>
<name>A0A1G4JCY4_9SACH</name>
<dbReference type="GO" id="GO:0005634">
    <property type="term" value="C:nucleus"/>
    <property type="evidence" value="ECO:0007669"/>
    <property type="project" value="UniProtKB-SubCell"/>
</dbReference>
<evidence type="ECO:0000256" key="4">
    <source>
        <dbReference type="ARBA" id="ARBA00023242"/>
    </source>
</evidence>
<dbReference type="GO" id="GO:0007131">
    <property type="term" value="P:reciprocal meiotic recombination"/>
    <property type="evidence" value="ECO:0007669"/>
    <property type="project" value="InterPro"/>
</dbReference>
<reference evidence="7 8" key="1">
    <citation type="submission" date="2016-03" db="EMBL/GenBank/DDBJ databases">
        <authorList>
            <person name="Devillers H."/>
        </authorList>
    </citation>
    <scope>NUCLEOTIDE SEQUENCE [LARGE SCALE GENOMIC DNA]</scope>
    <source>
        <strain evidence="7">CBS 11717</strain>
    </source>
</reference>
<keyword evidence="8" id="KW-1185">Reference proteome</keyword>
<dbReference type="STRING" id="1230905.A0A1G4JCY4"/>
<dbReference type="EMBL" id="LT598463">
    <property type="protein sequence ID" value="SCU87746.1"/>
    <property type="molecule type" value="Genomic_DNA"/>
</dbReference>
<organism evidence="7 8">
    <name type="scientific">Lachancea mirantina</name>
    <dbReference type="NCBI Taxonomy" id="1230905"/>
    <lineage>
        <taxon>Eukaryota</taxon>
        <taxon>Fungi</taxon>
        <taxon>Dikarya</taxon>
        <taxon>Ascomycota</taxon>
        <taxon>Saccharomycotina</taxon>
        <taxon>Saccharomycetes</taxon>
        <taxon>Saccharomycetales</taxon>
        <taxon>Saccharomycetaceae</taxon>
        <taxon>Lachancea</taxon>
    </lineage>
</organism>
<evidence type="ECO:0000259" key="6">
    <source>
        <dbReference type="Pfam" id="PF03962"/>
    </source>
</evidence>
<feature type="domain" description="Mnd1 HTH" evidence="6">
    <location>
        <begin position="37"/>
        <end position="98"/>
    </location>
</feature>
<dbReference type="Proteomes" id="UP000191024">
    <property type="component" value="Chromosome D"/>
</dbReference>
<proteinExistence type="inferred from homology"/>
<evidence type="ECO:0000256" key="3">
    <source>
        <dbReference type="ARBA" id="ARBA00023054"/>
    </source>
</evidence>
<sequence>MTSCQQIVASGKCCLILGLNFYPPKKTTSLADKKASILRFFQGEYSMYSMKELEKLIPKNCPGVSSMLVKDLVQQMIDEDGIITVEKCGNVNVYWCFESQIQMKLVQERDHLQQKLQDTTENIAATKQKLADDKKGLRSSVFSVQGKQKRRDTVLEELKDLDNKLKQLRANYDKVSQHKWNKDKIAKKTRDLSAAIRNLDTITDNIEIIVAFLCHEFSIDGNDLRTELNIPEEFKEFPELAPMNLVQDTNATARE</sequence>
<comment type="subcellular location">
    <subcellularLocation>
        <location evidence="1">Nucleus</location>
    </subcellularLocation>
</comment>
<dbReference type="GO" id="GO:0003690">
    <property type="term" value="F:double-stranded DNA binding"/>
    <property type="evidence" value="ECO:0007669"/>
    <property type="project" value="InterPro"/>
</dbReference>
<accession>A0A1G4JCY4</accession>
<feature type="coiled-coil region" evidence="5">
    <location>
        <begin position="102"/>
        <end position="178"/>
    </location>
</feature>
<evidence type="ECO:0000313" key="8">
    <source>
        <dbReference type="Proteomes" id="UP000191024"/>
    </source>
</evidence>
<keyword evidence="4" id="KW-0539">Nucleus</keyword>
<evidence type="ECO:0000256" key="1">
    <source>
        <dbReference type="ARBA" id="ARBA00004123"/>
    </source>
</evidence>
<evidence type="ECO:0000256" key="2">
    <source>
        <dbReference type="ARBA" id="ARBA00005981"/>
    </source>
</evidence>
<comment type="similarity">
    <text evidence="2">Belongs to the MND1 family.</text>
</comment>
<evidence type="ECO:0000256" key="5">
    <source>
        <dbReference type="SAM" id="Coils"/>
    </source>
</evidence>
<evidence type="ECO:0000313" key="7">
    <source>
        <dbReference type="EMBL" id="SCU87746.1"/>
    </source>
</evidence>
<keyword evidence="3 5" id="KW-0175">Coiled coil</keyword>
<gene>
    <name evidence="7" type="ORF">LAMI_0D07316G</name>
</gene>
<dbReference type="InterPro" id="IPR040453">
    <property type="entry name" value="Mnd1_HTH"/>
</dbReference>
<dbReference type="AlphaFoldDB" id="A0A1G4JCY4"/>
<dbReference type="OrthoDB" id="9978204at2759"/>
<protein>
    <submittedName>
        <fullName evidence="7">LAMI_0D07316g1_1</fullName>
    </submittedName>
</protein>
<dbReference type="PIRSF" id="PIRSF026991">
    <property type="entry name" value="Mnd1"/>
    <property type="match status" value="1"/>
</dbReference>
<dbReference type="InterPro" id="IPR005647">
    <property type="entry name" value="Mnd1"/>
</dbReference>